<comment type="caution">
    <text evidence="2">The sequence shown here is derived from an EMBL/GenBank/DDBJ whole genome shotgun (WGS) entry which is preliminary data.</text>
</comment>
<evidence type="ECO:0000313" key="2">
    <source>
        <dbReference type="EMBL" id="NEB83719.1"/>
    </source>
</evidence>
<dbReference type="RefSeq" id="WP_047175508.1">
    <property type="nucleotide sequence ID" value="NZ_CBDRIV010000002.1"/>
</dbReference>
<reference evidence="2 4" key="1">
    <citation type="submission" date="2020-01" db="EMBL/GenBank/DDBJ databases">
        <title>Insect and environment-associated Actinomycetes.</title>
        <authorList>
            <person name="Currrie C."/>
            <person name="Chevrette M."/>
            <person name="Carlson C."/>
            <person name="Stubbendieck R."/>
            <person name="Wendt-Pienkowski E."/>
        </authorList>
    </citation>
    <scope>NUCLEOTIDE SEQUENCE</scope>
    <source>
        <strain evidence="2">SID505</strain>
        <strain evidence="3 4">SID7903</strain>
    </source>
</reference>
<keyword evidence="1" id="KW-0472">Membrane</keyword>
<gene>
    <name evidence="2" type="ORF">G3I43_05890</name>
    <name evidence="3" type="ORF">G3I58_05385</name>
</gene>
<sequence>MDMIHIRAVSPPDLTDEVVGLLSGDPCVLNLVVQRDAARRPDGDTVACDVLAGAANGVLHRLLDVHLDQRGTLVIEPVDMAFPGRASEEGRRELGPLSRAPVWEQVEARIRSGGRYPPSFYLYLVVAGLIGSVGIVTNSQILIVAAMVVGPEYGAIVSVALGIDRGHRAMVRGGLAALGTGFLLTIVVTFLFALLIRGFGMQSEAFDLGLRPVSNLINTPNFFSVAVATLAGVVGIVSLTEARSSALLGVFISVTTIPAAADIAVSTAFTSWSDVRGSAIQLVVNILVLIVVGTAALKAQRAIWRRVGLRHDRHRRLTEHDRHRRLTEEA</sequence>
<name>A0A6G3SLF0_STRAQ</name>
<feature type="transmembrane region" description="Helical" evidence="1">
    <location>
        <begin position="142"/>
        <end position="163"/>
    </location>
</feature>
<dbReference type="PANTHER" id="PTHR20992">
    <property type="entry name" value="AT15442P-RELATED"/>
    <property type="match status" value="1"/>
</dbReference>
<dbReference type="EMBL" id="JAAGMK010000136">
    <property type="protein sequence ID" value="NEB83719.1"/>
    <property type="molecule type" value="Genomic_DNA"/>
</dbReference>
<feature type="transmembrane region" description="Helical" evidence="1">
    <location>
        <begin position="220"/>
        <end position="239"/>
    </location>
</feature>
<feature type="transmembrane region" description="Helical" evidence="1">
    <location>
        <begin position="278"/>
        <end position="297"/>
    </location>
</feature>
<evidence type="ECO:0000313" key="3">
    <source>
        <dbReference type="EMBL" id="NEB97436.1"/>
    </source>
</evidence>
<organism evidence="2">
    <name type="scientific">Streptomyces anulatus</name>
    <name type="common">Streptomyces chrysomallus</name>
    <dbReference type="NCBI Taxonomy" id="1892"/>
    <lineage>
        <taxon>Bacteria</taxon>
        <taxon>Bacillati</taxon>
        <taxon>Actinomycetota</taxon>
        <taxon>Actinomycetes</taxon>
        <taxon>Kitasatosporales</taxon>
        <taxon>Streptomycetaceae</taxon>
        <taxon>Streptomyces</taxon>
    </lineage>
</organism>
<dbReference type="Pfam" id="PF04087">
    <property type="entry name" value="DUF389"/>
    <property type="match status" value="1"/>
</dbReference>
<dbReference type="Proteomes" id="UP000470951">
    <property type="component" value="Unassembled WGS sequence"/>
</dbReference>
<dbReference type="AlphaFoldDB" id="A0A6G3SLF0"/>
<feature type="transmembrane region" description="Helical" evidence="1">
    <location>
        <begin position="175"/>
        <end position="200"/>
    </location>
</feature>
<dbReference type="InterPro" id="IPR005240">
    <property type="entry name" value="DUF389"/>
</dbReference>
<feature type="transmembrane region" description="Helical" evidence="1">
    <location>
        <begin position="246"/>
        <end position="272"/>
    </location>
</feature>
<protein>
    <submittedName>
        <fullName evidence="2">DUF389 domain-containing protein</fullName>
    </submittedName>
</protein>
<dbReference type="PANTHER" id="PTHR20992:SF9">
    <property type="entry name" value="AT15442P-RELATED"/>
    <property type="match status" value="1"/>
</dbReference>
<evidence type="ECO:0000313" key="4">
    <source>
        <dbReference type="Proteomes" id="UP000470951"/>
    </source>
</evidence>
<keyword evidence="1" id="KW-1133">Transmembrane helix</keyword>
<dbReference type="EMBL" id="JAAGMS010000060">
    <property type="protein sequence ID" value="NEB97436.1"/>
    <property type="molecule type" value="Genomic_DNA"/>
</dbReference>
<evidence type="ECO:0000256" key="1">
    <source>
        <dbReference type="SAM" id="Phobius"/>
    </source>
</evidence>
<accession>A0A6G3SLF0</accession>
<keyword evidence="1" id="KW-0812">Transmembrane</keyword>
<feature type="transmembrane region" description="Helical" evidence="1">
    <location>
        <begin position="119"/>
        <end position="136"/>
    </location>
</feature>
<proteinExistence type="predicted"/>